<accession>A0ABS5VVR0</accession>
<dbReference type="EMBL" id="JAHESD010000041">
    <property type="protein sequence ID" value="MBT1704900.1"/>
    <property type="molecule type" value="Genomic_DNA"/>
</dbReference>
<feature type="domain" description="Glycosyl transferase family 1" evidence="1">
    <location>
        <begin position="178"/>
        <end position="318"/>
    </location>
</feature>
<dbReference type="InterPro" id="IPR050194">
    <property type="entry name" value="Glycosyltransferase_grp1"/>
</dbReference>
<dbReference type="Proteomes" id="UP000772618">
    <property type="component" value="Unassembled WGS sequence"/>
</dbReference>
<proteinExistence type="predicted"/>
<dbReference type="PANTHER" id="PTHR45947:SF3">
    <property type="entry name" value="SULFOQUINOVOSYL TRANSFERASE SQD2"/>
    <property type="match status" value="1"/>
</dbReference>
<dbReference type="RefSeq" id="WP_254154860.1">
    <property type="nucleotide sequence ID" value="NZ_JAHESD010000041.1"/>
</dbReference>
<keyword evidence="3" id="KW-1185">Reference proteome</keyword>
<sequence>MTILFFLHRIGPYHDARFRALGERINLIAVETRPLSNEYPWDFEAKEKNYLAEKVLGGSKDKLREVVIELIKRYQPCSVITTGWADPEYHTVILVASKFRLPRIIVSDSRYEDEPRVFYKEWIKRLILKSYSAALVAGTMSRNYLIQLGFDSASIFAPWDVVDNQYFLSHNVEECSFEKRDFLCVSRFIAKKNLSSLIEAFYYYRREGGKRKLLLLGSGELENELRHQVEKLEITHYVTFKGFVQYDVLPKFLSKSFCLILPSITDQWGLVVNEAMASHIPVLVSNRCGCAIDIVRHGINGYVFDPFKVETITKSMMDMDNIGESTWNEMGRASADIIKQWDLDNFATGVIGAVERAIERGPLGPIKLVHNLLS</sequence>
<organism evidence="2 3">
    <name type="scientific">Chryseosolibacter indicus</name>
    <dbReference type="NCBI Taxonomy" id="2782351"/>
    <lineage>
        <taxon>Bacteria</taxon>
        <taxon>Pseudomonadati</taxon>
        <taxon>Bacteroidota</taxon>
        <taxon>Cytophagia</taxon>
        <taxon>Cytophagales</taxon>
        <taxon>Chryseotaleaceae</taxon>
        <taxon>Chryseosolibacter</taxon>
    </lineage>
</organism>
<dbReference type="CDD" id="cd03801">
    <property type="entry name" value="GT4_PimA-like"/>
    <property type="match status" value="1"/>
</dbReference>
<dbReference type="Pfam" id="PF00534">
    <property type="entry name" value="Glycos_transf_1"/>
    <property type="match status" value="1"/>
</dbReference>
<protein>
    <submittedName>
        <fullName evidence="2">Glycosyltransferase</fullName>
    </submittedName>
</protein>
<name>A0ABS5VVR0_9BACT</name>
<comment type="caution">
    <text evidence="2">The sequence shown here is derived from an EMBL/GenBank/DDBJ whole genome shotgun (WGS) entry which is preliminary data.</text>
</comment>
<dbReference type="Gene3D" id="3.40.50.2000">
    <property type="entry name" value="Glycogen Phosphorylase B"/>
    <property type="match status" value="2"/>
</dbReference>
<evidence type="ECO:0000313" key="3">
    <source>
        <dbReference type="Proteomes" id="UP000772618"/>
    </source>
</evidence>
<evidence type="ECO:0000259" key="1">
    <source>
        <dbReference type="Pfam" id="PF00534"/>
    </source>
</evidence>
<reference evidence="2 3" key="1">
    <citation type="submission" date="2021-05" db="EMBL/GenBank/DDBJ databases">
        <title>A Polyphasic approach of four new species of the genus Ohtaekwangia: Ohtaekwangia histidinii sp. nov., Ohtaekwangia cretensis sp. nov., Ohtaekwangia indiensis sp. nov., Ohtaekwangia reichenbachii sp. nov. from diverse environment.</title>
        <authorList>
            <person name="Octaviana S."/>
        </authorList>
    </citation>
    <scope>NUCLEOTIDE SEQUENCE [LARGE SCALE GENOMIC DNA]</scope>
    <source>
        <strain evidence="2 3">PWU20</strain>
    </source>
</reference>
<dbReference type="SUPFAM" id="SSF53756">
    <property type="entry name" value="UDP-Glycosyltransferase/glycogen phosphorylase"/>
    <property type="match status" value="1"/>
</dbReference>
<dbReference type="InterPro" id="IPR001296">
    <property type="entry name" value="Glyco_trans_1"/>
</dbReference>
<evidence type="ECO:0000313" key="2">
    <source>
        <dbReference type="EMBL" id="MBT1704900.1"/>
    </source>
</evidence>
<dbReference type="PANTHER" id="PTHR45947">
    <property type="entry name" value="SULFOQUINOVOSYL TRANSFERASE SQD2"/>
    <property type="match status" value="1"/>
</dbReference>
<gene>
    <name evidence="2" type="ORF">KK060_16525</name>
</gene>